<evidence type="ECO:0000313" key="2">
    <source>
        <dbReference type="EMBL" id="KAL3786073.1"/>
    </source>
</evidence>
<feature type="non-terminal residue" evidence="2">
    <location>
        <position position="1"/>
    </location>
</feature>
<feature type="region of interest" description="Disordered" evidence="1">
    <location>
        <begin position="119"/>
        <end position="141"/>
    </location>
</feature>
<feature type="compositionally biased region" description="Basic and acidic residues" evidence="1">
    <location>
        <begin position="120"/>
        <end position="141"/>
    </location>
</feature>
<evidence type="ECO:0000313" key="3">
    <source>
        <dbReference type="Proteomes" id="UP001530400"/>
    </source>
</evidence>
<comment type="caution">
    <text evidence="2">The sequence shown here is derived from an EMBL/GenBank/DDBJ whole genome shotgun (WGS) entry which is preliminary data.</text>
</comment>
<accession>A0ABD3PDF0</accession>
<name>A0ABD3PDF0_9STRA</name>
<protein>
    <submittedName>
        <fullName evidence="2">Uncharacterized protein</fullName>
    </submittedName>
</protein>
<sequence length="432" mass="47861">RDSVSCTLFFKAATINSEPHPTLINVFYTTRGVMTQLSHPNQGYNAMWRTDAYDSLEMLAELFENPRTHTGKGYRQAKDAMRGCCNCGWQKKKGRYSLNQWRLGPGKAICLDCMEGKGNNSDEPKNGKSDTKNGKSAEEKPITNLEEVMKNSKQTMERRQFNCPLCPQQGRGKNVFFKRVPADRPIVKCYKCKKVKDGDCDRLYPIPRGEEKGYGFFRCNECNKTWGSSRSIANVGQQCYTCDIAGKPNNFVKPFRIEVPRPGKSRGIAGGGTRPAGRGMRRVPRESIPEDEPESAQYSATDGDRFNNSNGNGGFGGRSTGIGRSFDFVPTNGDNESASGSMASSTTPSVQPKKFVHKCEGCATGLCRSRKLPISGIHDSTGDTMSTSRSVTTNSRIDDRDFRDMDEDFDDWADDDGSVYVSAGFNGKVLRN</sequence>
<dbReference type="InterPro" id="IPR026795">
    <property type="entry name" value="SHFL"/>
</dbReference>
<keyword evidence="3" id="KW-1185">Reference proteome</keyword>
<reference evidence="2 3" key="1">
    <citation type="submission" date="2024-10" db="EMBL/GenBank/DDBJ databases">
        <title>Updated reference genomes for cyclostephanoid diatoms.</title>
        <authorList>
            <person name="Roberts W.R."/>
            <person name="Alverson A.J."/>
        </authorList>
    </citation>
    <scope>NUCLEOTIDE SEQUENCE [LARGE SCALE GENOMIC DNA]</scope>
    <source>
        <strain evidence="2 3">AJA010-31</strain>
    </source>
</reference>
<organism evidence="2 3">
    <name type="scientific">Cyclotella atomus</name>
    <dbReference type="NCBI Taxonomy" id="382360"/>
    <lineage>
        <taxon>Eukaryota</taxon>
        <taxon>Sar</taxon>
        <taxon>Stramenopiles</taxon>
        <taxon>Ochrophyta</taxon>
        <taxon>Bacillariophyta</taxon>
        <taxon>Coscinodiscophyceae</taxon>
        <taxon>Thalassiosirophycidae</taxon>
        <taxon>Stephanodiscales</taxon>
        <taxon>Stephanodiscaceae</taxon>
        <taxon>Cyclotella</taxon>
    </lineage>
</organism>
<dbReference type="EMBL" id="JALLPJ020000666">
    <property type="protein sequence ID" value="KAL3786073.1"/>
    <property type="molecule type" value="Genomic_DNA"/>
</dbReference>
<feature type="compositionally biased region" description="Polar residues" evidence="1">
    <location>
        <begin position="332"/>
        <end position="349"/>
    </location>
</feature>
<dbReference type="AlphaFoldDB" id="A0ABD3PDF0"/>
<gene>
    <name evidence="2" type="ORF">ACHAWO_006695</name>
</gene>
<dbReference type="Proteomes" id="UP001530400">
    <property type="component" value="Unassembled WGS sequence"/>
</dbReference>
<feature type="compositionally biased region" description="Gly residues" evidence="1">
    <location>
        <begin position="311"/>
        <end position="320"/>
    </location>
</feature>
<feature type="region of interest" description="Disordered" evidence="1">
    <location>
        <begin position="330"/>
        <end position="349"/>
    </location>
</feature>
<feature type="region of interest" description="Disordered" evidence="1">
    <location>
        <begin position="255"/>
        <end position="321"/>
    </location>
</feature>
<dbReference type="Pfam" id="PF15135">
    <property type="entry name" value="UPF0515"/>
    <property type="match status" value="1"/>
</dbReference>
<evidence type="ECO:0000256" key="1">
    <source>
        <dbReference type="SAM" id="MobiDB-lite"/>
    </source>
</evidence>
<proteinExistence type="predicted"/>